<dbReference type="EMBL" id="HBHP01018084">
    <property type="protein sequence ID" value="CAD9766554.1"/>
    <property type="molecule type" value="Transcribed_RNA"/>
</dbReference>
<organism evidence="1">
    <name type="scientific">Lotharella oceanica</name>
    <dbReference type="NCBI Taxonomy" id="641309"/>
    <lineage>
        <taxon>Eukaryota</taxon>
        <taxon>Sar</taxon>
        <taxon>Rhizaria</taxon>
        <taxon>Cercozoa</taxon>
        <taxon>Chlorarachniophyceae</taxon>
        <taxon>Lotharella</taxon>
    </lineage>
</organism>
<dbReference type="AlphaFoldDB" id="A0A7S2TSM9"/>
<protein>
    <submittedName>
        <fullName evidence="1">Uncharacterized protein</fullName>
    </submittedName>
</protein>
<proteinExistence type="predicted"/>
<dbReference type="EMBL" id="HBHP01018083">
    <property type="protein sequence ID" value="CAD9766552.1"/>
    <property type="molecule type" value="Transcribed_RNA"/>
</dbReference>
<evidence type="ECO:0000313" key="2">
    <source>
        <dbReference type="EMBL" id="CAD9766554.1"/>
    </source>
</evidence>
<accession>A0A7S2TSM9</accession>
<evidence type="ECO:0000313" key="1">
    <source>
        <dbReference type="EMBL" id="CAD9766552.1"/>
    </source>
</evidence>
<sequence length="124" mass="13729">MYTDDGEMYREIGFRGGLQDTFFRKETIESIQSRMQAGKMSRVTNLLSPYLNAWREGGSKWLPPRFKQSMEKGLEQGFQQGGQFVFKGPEVVFGHFDGGTGAHADTNLIVQAALDSARGASSEG</sequence>
<gene>
    <name evidence="1" type="ORF">LSP00402_LOCUS11223</name>
    <name evidence="2" type="ORF">LSP00402_LOCUS11224</name>
</gene>
<reference evidence="1" key="1">
    <citation type="submission" date="2021-01" db="EMBL/GenBank/DDBJ databases">
        <authorList>
            <person name="Corre E."/>
            <person name="Pelletier E."/>
            <person name="Niang G."/>
            <person name="Scheremetjew M."/>
            <person name="Finn R."/>
            <person name="Kale V."/>
            <person name="Holt S."/>
            <person name="Cochrane G."/>
            <person name="Meng A."/>
            <person name="Brown T."/>
            <person name="Cohen L."/>
        </authorList>
    </citation>
    <scope>NUCLEOTIDE SEQUENCE</scope>
    <source>
        <strain evidence="1">CCMP622</strain>
    </source>
</reference>
<name>A0A7S2TSM9_9EUKA</name>